<name>L8GIZ4_ACACF</name>
<proteinExistence type="inferred from homology"/>
<protein>
    <recommendedName>
        <fullName evidence="4">Eukaryotic translation initiation factor 3 subunit L</fullName>
        <shortName evidence="4">eIF3l</shortName>
    </recommendedName>
</protein>
<feature type="compositionally biased region" description="Low complexity" evidence="5">
    <location>
        <begin position="369"/>
        <end position="384"/>
    </location>
</feature>
<comment type="subcellular location">
    <subcellularLocation>
        <location evidence="4">Cytoplasm</location>
    </subcellularLocation>
</comment>
<evidence type="ECO:0000256" key="5">
    <source>
        <dbReference type="SAM" id="MobiDB-lite"/>
    </source>
</evidence>
<dbReference type="GO" id="GO:0016282">
    <property type="term" value="C:eukaryotic 43S preinitiation complex"/>
    <property type="evidence" value="ECO:0007669"/>
    <property type="project" value="UniProtKB-UniRule"/>
</dbReference>
<dbReference type="OrthoDB" id="15082at2759"/>
<dbReference type="Proteomes" id="UP000011083">
    <property type="component" value="Unassembled WGS sequence"/>
</dbReference>
<evidence type="ECO:0000313" key="6">
    <source>
        <dbReference type="EMBL" id="ELR12121.1"/>
    </source>
</evidence>
<dbReference type="KEGG" id="acan:ACA1_139830"/>
<dbReference type="GO" id="GO:0033290">
    <property type="term" value="C:eukaryotic 48S preinitiation complex"/>
    <property type="evidence" value="ECO:0007669"/>
    <property type="project" value="UniProtKB-UniRule"/>
</dbReference>
<comment type="subunit">
    <text evidence="4">Component of the eukaryotic translation initiation factor 3 (eIF-3) complex.</text>
</comment>
<keyword evidence="1 4" id="KW-0963">Cytoplasm</keyword>
<dbReference type="EMBL" id="KB008128">
    <property type="protein sequence ID" value="ELR12121.1"/>
    <property type="molecule type" value="Genomic_DNA"/>
</dbReference>
<dbReference type="InterPro" id="IPR019382">
    <property type="entry name" value="eIF3l"/>
</dbReference>
<reference evidence="6 7" key="1">
    <citation type="journal article" date="2013" name="Genome Biol.">
        <title>Genome of Acanthamoeba castellanii highlights extensive lateral gene transfer and early evolution of tyrosine kinase signaling.</title>
        <authorList>
            <person name="Clarke M."/>
            <person name="Lohan A.J."/>
            <person name="Liu B."/>
            <person name="Lagkouvardos I."/>
            <person name="Roy S."/>
            <person name="Zafar N."/>
            <person name="Bertelli C."/>
            <person name="Schilde C."/>
            <person name="Kianianmomeni A."/>
            <person name="Burglin T.R."/>
            <person name="Frech C."/>
            <person name="Turcotte B."/>
            <person name="Kopec K.O."/>
            <person name="Synnott J.M."/>
            <person name="Choo C."/>
            <person name="Paponov I."/>
            <person name="Finkler A."/>
            <person name="Soon Heng Tan C."/>
            <person name="Hutchins A.P."/>
            <person name="Weinmeier T."/>
            <person name="Rattei T."/>
            <person name="Chu J.S."/>
            <person name="Gimenez G."/>
            <person name="Irimia M."/>
            <person name="Rigden D.J."/>
            <person name="Fitzpatrick D.A."/>
            <person name="Lorenzo-Morales J."/>
            <person name="Bateman A."/>
            <person name="Chiu C.H."/>
            <person name="Tang P."/>
            <person name="Hegemann P."/>
            <person name="Fromm H."/>
            <person name="Raoult D."/>
            <person name="Greub G."/>
            <person name="Miranda-Saavedra D."/>
            <person name="Chen N."/>
            <person name="Nash P."/>
            <person name="Ginger M.L."/>
            <person name="Horn M."/>
            <person name="Schaap P."/>
            <person name="Caler L."/>
            <person name="Loftus B."/>
        </authorList>
    </citation>
    <scope>NUCLEOTIDE SEQUENCE [LARGE SCALE GENOMIC DNA]</scope>
    <source>
        <strain evidence="6 7">Neff</strain>
    </source>
</reference>
<evidence type="ECO:0000313" key="7">
    <source>
        <dbReference type="Proteomes" id="UP000011083"/>
    </source>
</evidence>
<keyword evidence="2 4" id="KW-0396">Initiation factor</keyword>
<dbReference type="GO" id="GO:0001732">
    <property type="term" value="P:formation of cytoplasmic translation initiation complex"/>
    <property type="evidence" value="ECO:0007669"/>
    <property type="project" value="UniProtKB-UniRule"/>
</dbReference>
<gene>
    <name evidence="6" type="ORF">ACA1_139830</name>
</gene>
<dbReference type="PANTHER" id="PTHR13242:SF0">
    <property type="entry name" value="EUKARYOTIC TRANSLATION INITIATION FACTOR 3 SUBUNIT L"/>
    <property type="match status" value="1"/>
</dbReference>
<dbReference type="Pfam" id="PF10255">
    <property type="entry name" value="Paf67"/>
    <property type="match status" value="2"/>
</dbReference>
<evidence type="ECO:0000256" key="2">
    <source>
        <dbReference type="ARBA" id="ARBA00022540"/>
    </source>
</evidence>
<dbReference type="STRING" id="1257118.L8GIZ4"/>
<sequence length="515" mass="58881">MEDDTFELEAPTVEPGYDEEAGAPAPHVRAVPEPVRKFVVLFHKYFIQKNVDKITGIYHYTFSKLTDRFFKDSTWPSEETIAPLVNNDKVFLLMYKELYFRHIYSKREQPSLNARFESWHNYRQLFDYVLALEDEAELGLPLQWLWDMVDEFLFQFQSYSQNRCKLANKSANDLALFKEHPDVWSVTSVVTYLEALSTKGKVVELLAAQNADSKPPQAQQYTLGQALGYFALVGLSRVHCLLGDYHSALRALEPIDLTRRGLYTRVTACHVVGSILTYMTRTKQYHTRSYQYDQMMKKNEQLYYLLALAGALAPQGTGPLGNDTVEQALHEKCGDKLIRINRGELAAYEDMFNKACPKFIHPSPPSPDAAPNASAAQTDEAAAASLPHDYHQEPRRLQARVFMQEVEEQAPLGTLRSFLRLYTTISIPKLAGFLDADVATVRAQLMCYKHKTAHAPHLGPRLPDSATPHDVTFHIQGDMVHVVDAKQARRYTDYFLRHIHKFDSIHSRLLTHQQQ</sequence>
<dbReference type="PANTHER" id="PTHR13242">
    <property type="entry name" value="EUKARYOTIC TRANSLATION INITIATION FACTOR 3"/>
    <property type="match status" value="1"/>
</dbReference>
<evidence type="ECO:0000256" key="1">
    <source>
        <dbReference type="ARBA" id="ARBA00022490"/>
    </source>
</evidence>
<accession>L8GIZ4</accession>
<comment type="similarity">
    <text evidence="4">Belongs to the eIF-3 subunit L family.</text>
</comment>
<dbReference type="AlphaFoldDB" id="L8GIZ4"/>
<dbReference type="RefSeq" id="XP_004334134.1">
    <property type="nucleotide sequence ID" value="XM_004334086.1"/>
</dbReference>
<evidence type="ECO:0000256" key="3">
    <source>
        <dbReference type="ARBA" id="ARBA00022917"/>
    </source>
</evidence>
<dbReference type="HAMAP" id="MF_03011">
    <property type="entry name" value="eIF3l"/>
    <property type="match status" value="1"/>
</dbReference>
<dbReference type="VEuPathDB" id="AmoebaDB:ACA1_139830"/>
<keyword evidence="7" id="KW-1185">Reference proteome</keyword>
<organism evidence="6 7">
    <name type="scientific">Acanthamoeba castellanii (strain ATCC 30010 / Neff)</name>
    <dbReference type="NCBI Taxonomy" id="1257118"/>
    <lineage>
        <taxon>Eukaryota</taxon>
        <taxon>Amoebozoa</taxon>
        <taxon>Discosea</taxon>
        <taxon>Longamoebia</taxon>
        <taxon>Centramoebida</taxon>
        <taxon>Acanthamoebidae</taxon>
        <taxon>Acanthamoeba</taxon>
    </lineage>
</organism>
<feature type="region of interest" description="Disordered" evidence="5">
    <location>
        <begin position="362"/>
        <end position="384"/>
    </location>
</feature>
<dbReference type="GO" id="GO:0005852">
    <property type="term" value="C:eukaryotic translation initiation factor 3 complex"/>
    <property type="evidence" value="ECO:0007669"/>
    <property type="project" value="UniProtKB-UniRule"/>
</dbReference>
<dbReference type="GO" id="GO:0003743">
    <property type="term" value="F:translation initiation factor activity"/>
    <property type="evidence" value="ECO:0007669"/>
    <property type="project" value="UniProtKB-UniRule"/>
</dbReference>
<dbReference type="OMA" id="AGWFIRN"/>
<comment type="function">
    <text evidence="4">Component of the eukaryotic translation initiation factor 3 (eIF-3) complex, which is involved in protein synthesis of a specialized repertoire of mRNAs and, together with other initiation factors, stimulates binding of mRNA and methionyl-tRNAi to the 40S ribosome. The eIF-3 complex specifically targets and initiates translation of a subset of mRNAs involved in cell proliferation.</text>
</comment>
<keyword evidence="3 4" id="KW-0648">Protein biosynthesis</keyword>
<evidence type="ECO:0000256" key="4">
    <source>
        <dbReference type="HAMAP-Rule" id="MF_03011"/>
    </source>
</evidence>
<dbReference type="GeneID" id="14912602"/>